<dbReference type="InterPro" id="IPR054053">
    <property type="entry name" value="DUF6887"/>
</dbReference>
<dbReference type="AlphaFoldDB" id="A0A433NRE0"/>
<accession>A0A433NRE0</accession>
<evidence type="ECO:0000313" key="2">
    <source>
        <dbReference type="Proteomes" id="UP000268857"/>
    </source>
</evidence>
<proteinExistence type="predicted"/>
<protein>
    <submittedName>
        <fullName evidence="1">Uncharacterized protein</fullName>
    </submittedName>
</protein>
<sequence length="68" mass="8158">MKPDFKKMSRKELIAYVLAHRNDDEAFEVLISRRSPDSEATWYSFPYTEEGQRQMEEVFRRKINGELS</sequence>
<organism evidence="1 2">
    <name type="scientific">Chlorogloeopsis fritschii PCC 6912</name>
    <dbReference type="NCBI Taxonomy" id="211165"/>
    <lineage>
        <taxon>Bacteria</taxon>
        <taxon>Bacillati</taxon>
        <taxon>Cyanobacteriota</taxon>
        <taxon>Cyanophyceae</taxon>
        <taxon>Nostocales</taxon>
        <taxon>Chlorogloeopsidaceae</taxon>
        <taxon>Chlorogloeopsis</taxon>
    </lineage>
</organism>
<reference evidence="1 2" key="1">
    <citation type="journal article" date="2019" name="Genome Biol. Evol.">
        <title>Day and night: Metabolic profiles and evolutionary relationships of six axenic non-marine cyanobacteria.</title>
        <authorList>
            <person name="Will S.E."/>
            <person name="Henke P."/>
            <person name="Boedeker C."/>
            <person name="Huang S."/>
            <person name="Brinkmann H."/>
            <person name="Rohde M."/>
            <person name="Jarek M."/>
            <person name="Friedl T."/>
            <person name="Seufert S."/>
            <person name="Schumacher M."/>
            <person name="Overmann J."/>
            <person name="Neumann-Schaal M."/>
            <person name="Petersen J."/>
        </authorList>
    </citation>
    <scope>NUCLEOTIDE SEQUENCE [LARGE SCALE GENOMIC DNA]</scope>
    <source>
        <strain evidence="1 2">PCC 6912</strain>
    </source>
</reference>
<name>A0A433NRE0_CHLFR</name>
<dbReference type="Pfam" id="PF21826">
    <property type="entry name" value="DUF6887"/>
    <property type="match status" value="1"/>
</dbReference>
<comment type="caution">
    <text evidence="1">The sequence shown here is derived from an EMBL/GenBank/DDBJ whole genome shotgun (WGS) entry which is preliminary data.</text>
</comment>
<dbReference type="Proteomes" id="UP000268857">
    <property type="component" value="Unassembled WGS sequence"/>
</dbReference>
<evidence type="ECO:0000313" key="1">
    <source>
        <dbReference type="EMBL" id="RUR86760.1"/>
    </source>
</evidence>
<keyword evidence="2" id="KW-1185">Reference proteome</keyword>
<dbReference type="RefSeq" id="WP_026087438.1">
    <property type="nucleotide sequence ID" value="NZ_CP170746.1"/>
</dbReference>
<dbReference type="EMBL" id="RSCJ01000001">
    <property type="protein sequence ID" value="RUR86760.1"/>
    <property type="molecule type" value="Genomic_DNA"/>
</dbReference>
<gene>
    <name evidence="1" type="ORF">PCC6912_02030</name>
</gene>